<sequence length="243" mass="26908">MQEYIDPQNVPPAEGLRGIRSVHDYEASFAKFAKQLRESATCSQRGSSSRQRQMTLILRRRIHARPLDRPIEFPHGFRTCNAESNGPLHERRSKLPGGRPLRVFRGSRPQRRHRQGHPARRPPAALLSRCFSGRRPFELGSGRRIVVCAVATSRRDINTRPTPLTRLPRCQHARDVLAGHARDARSCCCAPRKTIIAGSPCHIASADAACARPRRFIRAGAPIGRVEPAGPPGPDCAARGPPL</sequence>
<dbReference type="AlphaFoldDB" id="A0AAW9CVM7"/>
<name>A0AAW9CVM7_BURTH</name>
<dbReference type="Proteomes" id="UP001272137">
    <property type="component" value="Unassembled WGS sequence"/>
</dbReference>
<dbReference type="RefSeq" id="WP_237704107.1">
    <property type="nucleotide sequence ID" value="NZ_JANUQN010000016.1"/>
</dbReference>
<dbReference type="EMBL" id="QXCT01000002">
    <property type="protein sequence ID" value="MDW9253956.1"/>
    <property type="molecule type" value="Genomic_DNA"/>
</dbReference>
<evidence type="ECO:0000313" key="2">
    <source>
        <dbReference type="EMBL" id="MDW9253956.1"/>
    </source>
</evidence>
<accession>A0AAW9CVM7</accession>
<protein>
    <submittedName>
        <fullName evidence="2">Uncharacterized protein</fullName>
    </submittedName>
</protein>
<reference evidence="2" key="1">
    <citation type="submission" date="2018-08" db="EMBL/GenBank/DDBJ databases">
        <title>Identification of Burkholderia cepacia strains that express a Burkholderia pseudomallei-like capsular polysaccharide.</title>
        <authorList>
            <person name="Burtnick M.N."/>
            <person name="Vongsouvath M."/>
            <person name="Newton P."/>
            <person name="Wuthiekanun V."/>
            <person name="Limmathurotsakul D."/>
            <person name="Brett P.J."/>
            <person name="Chantratita N."/>
            <person name="Dance D.A."/>
        </authorList>
    </citation>
    <scope>NUCLEOTIDE SEQUENCE</scope>
    <source>
        <strain evidence="2">SBXCC001</strain>
    </source>
</reference>
<comment type="caution">
    <text evidence="2">The sequence shown here is derived from an EMBL/GenBank/DDBJ whole genome shotgun (WGS) entry which is preliminary data.</text>
</comment>
<feature type="compositionally biased region" description="Basic residues" evidence="1">
    <location>
        <begin position="108"/>
        <end position="120"/>
    </location>
</feature>
<feature type="region of interest" description="Disordered" evidence="1">
    <location>
        <begin position="223"/>
        <end position="243"/>
    </location>
</feature>
<proteinExistence type="predicted"/>
<evidence type="ECO:0000313" key="3">
    <source>
        <dbReference type="Proteomes" id="UP001272137"/>
    </source>
</evidence>
<evidence type="ECO:0000256" key="1">
    <source>
        <dbReference type="SAM" id="MobiDB-lite"/>
    </source>
</evidence>
<gene>
    <name evidence="2" type="ORF">C7S16_0133</name>
</gene>
<organism evidence="2 3">
    <name type="scientific">Burkholderia thailandensis</name>
    <dbReference type="NCBI Taxonomy" id="57975"/>
    <lineage>
        <taxon>Bacteria</taxon>
        <taxon>Pseudomonadati</taxon>
        <taxon>Pseudomonadota</taxon>
        <taxon>Betaproteobacteria</taxon>
        <taxon>Burkholderiales</taxon>
        <taxon>Burkholderiaceae</taxon>
        <taxon>Burkholderia</taxon>
        <taxon>pseudomallei group</taxon>
    </lineage>
</organism>
<feature type="region of interest" description="Disordered" evidence="1">
    <location>
        <begin position="82"/>
        <end position="122"/>
    </location>
</feature>